<evidence type="ECO:0000256" key="1">
    <source>
        <dbReference type="SAM" id="MobiDB-lite"/>
    </source>
</evidence>
<name>A0A2K2CH43_BRADI</name>
<dbReference type="EnsemblPlants" id="PNT61340">
    <property type="protein sequence ID" value="PNT61340"/>
    <property type="gene ID" value="BRADI_5g14015v3"/>
</dbReference>
<organism evidence="2">
    <name type="scientific">Brachypodium distachyon</name>
    <name type="common">Purple false brome</name>
    <name type="synonym">Trachynia distachya</name>
    <dbReference type="NCBI Taxonomy" id="15368"/>
    <lineage>
        <taxon>Eukaryota</taxon>
        <taxon>Viridiplantae</taxon>
        <taxon>Streptophyta</taxon>
        <taxon>Embryophyta</taxon>
        <taxon>Tracheophyta</taxon>
        <taxon>Spermatophyta</taxon>
        <taxon>Magnoliopsida</taxon>
        <taxon>Liliopsida</taxon>
        <taxon>Poales</taxon>
        <taxon>Poaceae</taxon>
        <taxon>BOP clade</taxon>
        <taxon>Pooideae</taxon>
        <taxon>Stipodae</taxon>
        <taxon>Brachypodieae</taxon>
        <taxon>Brachypodium</taxon>
    </lineage>
</organism>
<feature type="compositionally biased region" description="Basic and acidic residues" evidence="1">
    <location>
        <begin position="29"/>
        <end position="46"/>
    </location>
</feature>
<reference evidence="3" key="3">
    <citation type="submission" date="2018-08" db="UniProtKB">
        <authorList>
            <consortium name="EnsemblPlants"/>
        </authorList>
    </citation>
    <scope>IDENTIFICATION</scope>
    <source>
        <strain evidence="3">cv. Bd21</strain>
    </source>
</reference>
<keyword evidence="4" id="KW-1185">Reference proteome</keyword>
<evidence type="ECO:0000313" key="4">
    <source>
        <dbReference type="Proteomes" id="UP000008810"/>
    </source>
</evidence>
<dbReference type="Gramene" id="PNT61340">
    <property type="protein sequence ID" value="PNT61340"/>
    <property type="gene ID" value="BRADI_5g14015v3"/>
</dbReference>
<protein>
    <submittedName>
        <fullName evidence="2 3">Uncharacterized protein</fullName>
    </submittedName>
</protein>
<proteinExistence type="predicted"/>
<reference evidence="2" key="2">
    <citation type="submission" date="2017-06" db="EMBL/GenBank/DDBJ databases">
        <title>WGS assembly of Brachypodium distachyon.</title>
        <authorList>
            <consortium name="The International Brachypodium Initiative"/>
            <person name="Lucas S."/>
            <person name="Harmon-Smith M."/>
            <person name="Lail K."/>
            <person name="Tice H."/>
            <person name="Grimwood J."/>
            <person name="Bruce D."/>
            <person name="Barry K."/>
            <person name="Shu S."/>
            <person name="Lindquist E."/>
            <person name="Wang M."/>
            <person name="Pitluck S."/>
            <person name="Vogel J.P."/>
            <person name="Garvin D.F."/>
            <person name="Mockler T.C."/>
            <person name="Schmutz J."/>
            <person name="Rokhsar D."/>
            <person name="Bevan M.W."/>
        </authorList>
    </citation>
    <scope>NUCLEOTIDE SEQUENCE</scope>
    <source>
        <strain evidence="2">Bd21</strain>
    </source>
</reference>
<dbReference type="Proteomes" id="UP000008810">
    <property type="component" value="Chromosome 5"/>
</dbReference>
<evidence type="ECO:0000313" key="2">
    <source>
        <dbReference type="EMBL" id="PNT61340.1"/>
    </source>
</evidence>
<dbReference type="InParanoid" id="A0A2K2CH43"/>
<dbReference type="AlphaFoldDB" id="A0A2K2CH43"/>
<sequence length="109" mass="12202">MGQWQENNLLLPFPAAFAAGPAGVGDPRNSGESHHKPRGEWDAPREGGDGAICSFHLLRSRLSCQRQLGSVSLQFLESLFVICLDYCLREPRNLRILQFNPRERALPLC</sequence>
<evidence type="ECO:0000313" key="3">
    <source>
        <dbReference type="EnsemblPlants" id="PNT61340"/>
    </source>
</evidence>
<gene>
    <name evidence="2" type="ORF">BRADI_5g14015v3</name>
</gene>
<reference evidence="2 3" key="1">
    <citation type="journal article" date="2010" name="Nature">
        <title>Genome sequencing and analysis of the model grass Brachypodium distachyon.</title>
        <authorList>
            <consortium name="International Brachypodium Initiative"/>
        </authorList>
    </citation>
    <scope>NUCLEOTIDE SEQUENCE [LARGE SCALE GENOMIC DNA]</scope>
    <source>
        <strain evidence="2 3">Bd21</strain>
    </source>
</reference>
<dbReference type="EMBL" id="CM000884">
    <property type="protein sequence ID" value="PNT61340.1"/>
    <property type="molecule type" value="Genomic_DNA"/>
</dbReference>
<accession>A0A2K2CH43</accession>
<feature type="region of interest" description="Disordered" evidence="1">
    <location>
        <begin position="21"/>
        <end position="46"/>
    </location>
</feature>